<evidence type="ECO:0000313" key="9">
    <source>
        <dbReference type="Proteomes" id="UP000075229"/>
    </source>
</evidence>
<gene>
    <name evidence="8" type="primary">tolC</name>
    <name evidence="8" type="ORF">A0V01_03625</name>
</gene>
<dbReference type="InterPro" id="IPR003423">
    <property type="entry name" value="OMP_efflux"/>
</dbReference>
<evidence type="ECO:0000256" key="6">
    <source>
        <dbReference type="ARBA" id="ARBA00023136"/>
    </source>
</evidence>
<reference evidence="8 9" key="1">
    <citation type="submission" date="2016-03" db="EMBL/GenBank/DDBJ databases">
        <title>Borrelia hermsii Genome sequencing and assembly.</title>
        <authorList>
            <person name="Bontemps-Gallo S."/>
            <person name="Stewart S."/>
        </authorList>
    </citation>
    <scope>NUCLEOTIDE SEQUENCE [LARGE SCALE GENOMIC DNA]</scope>
    <source>
        <strain evidence="8 9">DAH-2E7</strain>
    </source>
</reference>
<comment type="similarity">
    <text evidence="2">Belongs to the outer membrane factor (OMF) (TC 1.B.17) family.</text>
</comment>
<dbReference type="GO" id="GO:0009279">
    <property type="term" value="C:cell outer membrane"/>
    <property type="evidence" value="ECO:0007669"/>
    <property type="project" value="UniProtKB-SubCell"/>
</dbReference>
<keyword evidence="5" id="KW-0812">Transmembrane</keyword>
<dbReference type="Proteomes" id="UP000075229">
    <property type="component" value="Chromosome"/>
</dbReference>
<evidence type="ECO:0000256" key="3">
    <source>
        <dbReference type="ARBA" id="ARBA00022448"/>
    </source>
</evidence>
<evidence type="ECO:0000256" key="4">
    <source>
        <dbReference type="ARBA" id="ARBA00022452"/>
    </source>
</evidence>
<dbReference type="SUPFAM" id="SSF56954">
    <property type="entry name" value="Outer membrane efflux proteins (OEP)"/>
    <property type="match status" value="1"/>
</dbReference>
<dbReference type="PANTHER" id="PTHR30026">
    <property type="entry name" value="OUTER MEMBRANE PROTEIN TOLC"/>
    <property type="match status" value="1"/>
</dbReference>
<comment type="subcellular location">
    <subcellularLocation>
        <location evidence="1">Cell outer membrane</location>
    </subcellularLocation>
</comment>
<evidence type="ECO:0000256" key="1">
    <source>
        <dbReference type="ARBA" id="ARBA00004442"/>
    </source>
</evidence>
<keyword evidence="6" id="KW-0472">Membrane</keyword>
<protein>
    <submittedName>
        <fullName evidence="8">Outer membrane protein tolC</fullName>
    </submittedName>
</protein>
<evidence type="ECO:0000256" key="5">
    <source>
        <dbReference type="ARBA" id="ARBA00022692"/>
    </source>
</evidence>
<keyword evidence="3" id="KW-0813">Transport</keyword>
<dbReference type="AlphaFoldDB" id="A0AAN0X5Y5"/>
<name>A0AAN0X5Y5_BORHE</name>
<evidence type="ECO:0000256" key="2">
    <source>
        <dbReference type="ARBA" id="ARBA00007613"/>
    </source>
</evidence>
<evidence type="ECO:0000313" key="8">
    <source>
        <dbReference type="EMBL" id="AMR75677.1"/>
    </source>
</evidence>
<keyword evidence="7" id="KW-0998">Cell outer membrane</keyword>
<proteinExistence type="inferred from homology"/>
<organism evidence="8 9">
    <name type="scientific">Borrelia hermsii</name>
    <dbReference type="NCBI Taxonomy" id="140"/>
    <lineage>
        <taxon>Bacteria</taxon>
        <taxon>Pseudomonadati</taxon>
        <taxon>Spirochaetota</taxon>
        <taxon>Spirochaetia</taxon>
        <taxon>Spirochaetales</taxon>
        <taxon>Borreliaceae</taxon>
        <taxon>Borrelia</taxon>
    </lineage>
</organism>
<dbReference type="InterPro" id="IPR051906">
    <property type="entry name" value="TolC-like"/>
</dbReference>
<dbReference type="GO" id="GO:0015288">
    <property type="term" value="F:porin activity"/>
    <property type="evidence" value="ECO:0007669"/>
    <property type="project" value="TreeGrafter"/>
</dbReference>
<dbReference type="Pfam" id="PF02321">
    <property type="entry name" value="OEP"/>
    <property type="match status" value="1"/>
</dbReference>
<accession>A0AAN0X5Y5</accession>
<keyword evidence="4" id="KW-1134">Transmembrane beta strand</keyword>
<sequence length="432" mass="49626">MVILLFIGVNIKRLVLIFLLSFSSYAEIIKISAEDAVCMALKNSLDAKNAEYREKIKKLYKDNSWNVFMPNVGFASNFSRQNFFMSSVEGREHWNLDFGVSADFSISPSVVNKIRLTVFNYEDAKIAREKTIKSIRLNVLKMYNELLAFKSILEVLRSQLENSKLKFEQVSVAYRNGLISEIDYIDAKLRYSKLQPDLDEQIIKFEETEERFKLLLGLDVLQDFETIGELSDEILDVSLFDEVIDINEHLEVKGLNNAAKVMQATLDSLWLDAFLPKFSFSVSYNPGSIAFSNGPGGSFKQGLGVSLGLTYSLTEILPFSKSFTGIWDQDYQLKMLKHQIENKIREFKSNIIQKRKGVRLYKSILDNSKMNLEMSKRNYQVAFDAFNAGTIDLVKLNDIEVSYKQSDLQFIKDKLNYANVILEYKDLINELD</sequence>
<dbReference type="EMBL" id="CP014808">
    <property type="protein sequence ID" value="AMR75677.1"/>
    <property type="molecule type" value="Genomic_DNA"/>
</dbReference>
<dbReference type="Gene3D" id="1.20.1600.10">
    <property type="entry name" value="Outer membrane efflux proteins (OEP)"/>
    <property type="match status" value="1"/>
</dbReference>
<dbReference type="GO" id="GO:0015562">
    <property type="term" value="F:efflux transmembrane transporter activity"/>
    <property type="evidence" value="ECO:0007669"/>
    <property type="project" value="InterPro"/>
</dbReference>
<dbReference type="PANTHER" id="PTHR30026:SF20">
    <property type="entry name" value="OUTER MEMBRANE PROTEIN TOLC"/>
    <property type="match status" value="1"/>
</dbReference>
<dbReference type="GO" id="GO:1990281">
    <property type="term" value="C:efflux pump complex"/>
    <property type="evidence" value="ECO:0007669"/>
    <property type="project" value="TreeGrafter"/>
</dbReference>
<evidence type="ECO:0000256" key="7">
    <source>
        <dbReference type="ARBA" id="ARBA00023237"/>
    </source>
</evidence>